<organism evidence="1 2">
    <name type="scientific">Lactobacillus xylocopicola</name>
    <dbReference type="NCBI Taxonomy" id="2976676"/>
    <lineage>
        <taxon>Bacteria</taxon>
        <taxon>Bacillati</taxon>
        <taxon>Bacillota</taxon>
        <taxon>Bacilli</taxon>
        <taxon>Lactobacillales</taxon>
        <taxon>Lactobacillaceae</taxon>
        <taxon>Lactobacillus</taxon>
    </lineage>
</organism>
<accession>A0ABN6SMV9</accession>
<evidence type="ECO:0008006" key="3">
    <source>
        <dbReference type="Google" id="ProtNLM"/>
    </source>
</evidence>
<dbReference type="RefSeq" id="WP_317638137.1">
    <property type="nucleotide sequence ID" value="NZ_AP026803.1"/>
</dbReference>
<gene>
    <name evidence="1" type="ORF">KIM322_06970</name>
</gene>
<sequence>MTSLSQQNLLNLAQKNERQGDLLTAIQNVEEAQQGEYSQEVTLRLCDLYLKNQQANAAYSLIKEEKDLFSDQAILATYSKILQANHFLIEARQLENLSQGAVVIAVSAATPSVQQEIMRTFKQKTQPTQYDYQQLLKLDEANFKSFAQSLLIDPSLSFAVRLALCEDLIRLGVADQVKVLVLGDVATFIPKQTSLLEKNPIYREVIYGIGSRYYHRPSQIPAVLGEVNLILGSLYPKLDQYVDEPDSFARDIASYLEKHDGQGNQELFEKIDQYLPK</sequence>
<reference evidence="1 2" key="1">
    <citation type="journal article" date="2023" name="Microbiol. Spectr.">
        <title>Symbiosis of Carpenter Bees with Uncharacterized Lactic Acid Bacteria Showing NAD Auxotrophy.</title>
        <authorList>
            <person name="Kawasaki S."/>
            <person name="Ozawa K."/>
            <person name="Mori T."/>
            <person name="Yamamoto A."/>
            <person name="Ito M."/>
            <person name="Ohkuma M."/>
            <person name="Sakamoto M."/>
            <person name="Matsutani M."/>
        </authorList>
    </citation>
    <scope>NUCLEOTIDE SEQUENCE [LARGE SCALE GENOMIC DNA]</scope>
    <source>
        <strain evidence="1 2">Kim32-2</strain>
    </source>
</reference>
<evidence type="ECO:0000313" key="2">
    <source>
        <dbReference type="Proteomes" id="UP001321741"/>
    </source>
</evidence>
<proteinExistence type="predicted"/>
<dbReference type="Proteomes" id="UP001321741">
    <property type="component" value="Chromosome"/>
</dbReference>
<name>A0ABN6SMV9_9LACO</name>
<protein>
    <recommendedName>
        <fullName evidence="3">Tetratricopeptide repeat protein</fullName>
    </recommendedName>
</protein>
<keyword evidence="2" id="KW-1185">Reference proteome</keyword>
<evidence type="ECO:0000313" key="1">
    <source>
        <dbReference type="EMBL" id="BDR60436.1"/>
    </source>
</evidence>
<dbReference type="EMBL" id="AP026803">
    <property type="protein sequence ID" value="BDR60436.1"/>
    <property type="molecule type" value="Genomic_DNA"/>
</dbReference>